<dbReference type="AlphaFoldDB" id="D1PUE2"/>
<keyword evidence="1" id="KW-0812">Transmembrane</keyword>
<gene>
    <name evidence="2" type="ORF">HMPREF0645_0577</name>
</gene>
<evidence type="ECO:0000313" key="2">
    <source>
        <dbReference type="EMBL" id="EFA44990.1"/>
    </source>
</evidence>
<dbReference type="Proteomes" id="UP000003160">
    <property type="component" value="Unassembled WGS sequence"/>
</dbReference>
<protein>
    <submittedName>
        <fullName evidence="2">Uncharacterized protein</fullName>
    </submittedName>
</protein>
<keyword evidence="3" id="KW-1185">Reference proteome</keyword>
<keyword evidence="1" id="KW-1133">Transmembrane helix</keyword>
<feature type="transmembrane region" description="Helical" evidence="1">
    <location>
        <begin position="12"/>
        <end position="34"/>
    </location>
</feature>
<comment type="caution">
    <text evidence="2">The sequence shown here is derived from an EMBL/GenBank/DDBJ whole genome shotgun (WGS) entry which is preliminary data.</text>
</comment>
<proteinExistence type="predicted"/>
<keyword evidence="1" id="KW-0472">Membrane</keyword>
<reference evidence="2 3" key="1">
    <citation type="submission" date="2009-10" db="EMBL/GenBank/DDBJ databases">
        <authorList>
            <person name="Qin X."/>
            <person name="Bachman B."/>
            <person name="Battles P."/>
            <person name="Bell A."/>
            <person name="Bess C."/>
            <person name="Bickham C."/>
            <person name="Chaboub L."/>
            <person name="Chen D."/>
            <person name="Coyle M."/>
            <person name="Deiros D.R."/>
            <person name="Dinh H."/>
            <person name="Forbes L."/>
            <person name="Fowler G."/>
            <person name="Francisco L."/>
            <person name="Fu Q."/>
            <person name="Gubbala S."/>
            <person name="Hale W."/>
            <person name="Han Y."/>
            <person name="Hemphill L."/>
            <person name="Highlander S.K."/>
            <person name="Hirani K."/>
            <person name="Hogues M."/>
            <person name="Jackson L."/>
            <person name="Jakkamsetti A."/>
            <person name="Javaid M."/>
            <person name="Jiang H."/>
            <person name="Korchina V."/>
            <person name="Kovar C."/>
            <person name="Lara F."/>
            <person name="Lee S."/>
            <person name="Mata R."/>
            <person name="Mathew T."/>
            <person name="Moen C."/>
            <person name="Morales K."/>
            <person name="Munidasa M."/>
            <person name="Nazareth L."/>
            <person name="Ngo R."/>
            <person name="Nguyen L."/>
            <person name="Okwuonu G."/>
            <person name="Ongeri F."/>
            <person name="Patil S."/>
            <person name="Petrosino J."/>
            <person name="Pham C."/>
            <person name="Pham P."/>
            <person name="Pu L.-L."/>
            <person name="Puazo M."/>
            <person name="Raj R."/>
            <person name="Reid J."/>
            <person name="Rouhana J."/>
            <person name="Saada N."/>
            <person name="Shang Y."/>
            <person name="Simmons D."/>
            <person name="Thornton R."/>
            <person name="Warren J."/>
            <person name="Weissenberger G."/>
            <person name="Zhang J."/>
            <person name="Zhang L."/>
            <person name="Zhou C."/>
            <person name="Zhu D."/>
            <person name="Muzny D."/>
            <person name="Worley K."/>
            <person name="Gibbs R."/>
        </authorList>
    </citation>
    <scope>NUCLEOTIDE SEQUENCE [LARGE SCALE GENOMIC DNA]</scope>
    <source>
        <strain evidence="2 3">DSM 17361</strain>
    </source>
</reference>
<accession>D1PUE2</accession>
<sequence length="62" mass="7302">MQFFVVTIQCQFPVKVILIIVIGIQLFGIEYIWICGLQVVLRFVEISRNNILMTYERVAIRL</sequence>
<evidence type="ECO:0000313" key="3">
    <source>
        <dbReference type="Proteomes" id="UP000003160"/>
    </source>
</evidence>
<dbReference type="EMBL" id="ACKS01000026">
    <property type="protein sequence ID" value="EFA44990.1"/>
    <property type="molecule type" value="Genomic_DNA"/>
</dbReference>
<evidence type="ECO:0000256" key="1">
    <source>
        <dbReference type="SAM" id="Phobius"/>
    </source>
</evidence>
<name>D1PUE2_9BACT</name>
<dbReference type="HOGENOM" id="CLU_2900386_0_0_10"/>
<organism evidence="2 3">
    <name type="scientific">Hallella bergensis DSM 17361</name>
    <dbReference type="NCBI Taxonomy" id="585502"/>
    <lineage>
        <taxon>Bacteria</taxon>
        <taxon>Pseudomonadati</taxon>
        <taxon>Bacteroidota</taxon>
        <taxon>Bacteroidia</taxon>
        <taxon>Bacteroidales</taxon>
        <taxon>Prevotellaceae</taxon>
        <taxon>Hallella</taxon>
    </lineage>
</organism>